<keyword evidence="1" id="KW-0472">Membrane</keyword>
<feature type="transmembrane region" description="Helical" evidence="1">
    <location>
        <begin position="50"/>
        <end position="71"/>
    </location>
</feature>
<organism evidence="2 3">
    <name type="scientific">Peloplasma aerotolerans</name>
    <dbReference type="NCBI Taxonomy" id="3044389"/>
    <lineage>
        <taxon>Bacteria</taxon>
        <taxon>Bacillati</taxon>
        <taxon>Mycoplasmatota</taxon>
        <taxon>Mollicutes</taxon>
        <taxon>Acholeplasmatales</taxon>
        <taxon>Acholeplasmataceae</taxon>
        <taxon>Peloplasma</taxon>
    </lineage>
</organism>
<feature type="transmembrane region" description="Helical" evidence="1">
    <location>
        <begin position="125"/>
        <end position="149"/>
    </location>
</feature>
<evidence type="ECO:0000313" key="3">
    <source>
        <dbReference type="Proteomes" id="UP001431532"/>
    </source>
</evidence>
<dbReference type="AlphaFoldDB" id="A0AAW6UAJ9"/>
<dbReference type="EMBL" id="JASCXW010000029">
    <property type="protein sequence ID" value="MDI6453462.1"/>
    <property type="molecule type" value="Genomic_DNA"/>
</dbReference>
<keyword evidence="1" id="KW-0812">Transmembrane</keyword>
<sequence>MIYAIMIWIIATFSIVWIMHRGYMQHKMILSHSQDDSNFEKLQNNMKSSIAQTALVIILVWWISFMLLEVLKNSIFDYQTTYNYQWIAILTIGFTLVVIHFVNNRFISKKYNVRIYDKIVSFERTLCIIISLIYALIASYAAEAIIIFAT</sequence>
<reference evidence="2" key="1">
    <citation type="submission" date="2023-05" db="EMBL/GenBank/DDBJ databases">
        <title>Mariniplasma microaerophilum sp. nov., a novel anaerobic mollicute isolated from terrestrial mud volcano, Taman Peninsula, Russia.</title>
        <authorList>
            <person name="Khomyakova M.A."/>
            <person name="Merkel A.Y."/>
            <person name="Slobodkin A.I."/>
        </authorList>
    </citation>
    <scope>NUCLEOTIDE SEQUENCE</scope>
    <source>
        <strain evidence="2">M4Ah</strain>
    </source>
</reference>
<name>A0AAW6UAJ9_9MOLU</name>
<evidence type="ECO:0000313" key="2">
    <source>
        <dbReference type="EMBL" id="MDI6453462.1"/>
    </source>
</evidence>
<feature type="transmembrane region" description="Helical" evidence="1">
    <location>
        <begin position="83"/>
        <end position="104"/>
    </location>
</feature>
<dbReference type="RefSeq" id="WP_282839895.1">
    <property type="nucleotide sequence ID" value="NZ_JASCXW010000029.1"/>
</dbReference>
<protein>
    <submittedName>
        <fullName evidence="2">Uncharacterized protein</fullName>
    </submittedName>
</protein>
<feature type="transmembrane region" description="Helical" evidence="1">
    <location>
        <begin position="6"/>
        <end position="24"/>
    </location>
</feature>
<keyword evidence="3" id="KW-1185">Reference proteome</keyword>
<dbReference type="Proteomes" id="UP001431532">
    <property type="component" value="Unassembled WGS sequence"/>
</dbReference>
<comment type="caution">
    <text evidence="2">The sequence shown here is derived from an EMBL/GenBank/DDBJ whole genome shotgun (WGS) entry which is preliminary data.</text>
</comment>
<evidence type="ECO:0000256" key="1">
    <source>
        <dbReference type="SAM" id="Phobius"/>
    </source>
</evidence>
<proteinExistence type="predicted"/>
<keyword evidence="1" id="KW-1133">Transmembrane helix</keyword>
<accession>A0AAW6UAJ9</accession>
<gene>
    <name evidence="2" type="ORF">QJ521_07780</name>
</gene>